<dbReference type="InterPro" id="IPR019794">
    <property type="entry name" value="Peroxidases_AS"/>
</dbReference>
<dbReference type="PROSITE" id="PS00436">
    <property type="entry name" value="PEROXIDASE_2"/>
    <property type="match status" value="2"/>
</dbReference>
<comment type="caution">
    <text evidence="23">The sequence shown here is derived from an EMBL/GenBank/DDBJ whole genome shotgun (WGS) entry which is preliminary data.</text>
</comment>
<feature type="disulfide bond" evidence="19">
    <location>
        <begin position="609"/>
        <end position="807"/>
    </location>
</feature>
<comment type="similarity">
    <text evidence="3">Belongs to the peroxidase family. Ascorbate peroxidase subfamily.</text>
</comment>
<evidence type="ECO:0000256" key="12">
    <source>
        <dbReference type="ARBA" id="ARBA00023157"/>
    </source>
</evidence>
<dbReference type="SUPFAM" id="SSF48113">
    <property type="entry name" value="Heme-dependent peroxidases"/>
    <property type="match status" value="2"/>
</dbReference>
<evidence type="ECO:0000256" key="11">
    <source>
        <dbReference type="ARBA" id="ARBA00023004"/>
    </source>
</evidence>
<evidence type="ECO:0000256" key="1">
    <source>
        <dbReference type="ARBA" id="ARBA00000189"/>
    </source>
</evidence>
<evidence type="ECO:0000256" key="18">
    <source>
        <dbReference type="PIRSR" id="PIRSR600823-4"/>
    </source>
</evidence>
<feature type="disulfide bond" evidence="19">
    <location>
        <begin position="690"/>
        <end position="716"/>
    </location>
</feature>
<dbReference type="Pfam" id="PF00141">
    <property type="entry name" value="peroxidase"/>
    <property type="match status" value="2"/>
</dbReference>
<dbReference type="PROSITE" id="PS00435">
    <property type="entry name" value="PEROXIDASE_1"/>
    <property type="match status" value="2"/>
</dbReference>
<evidence type="ECO:0000256" key="2">
    <source>
        <dbReference type="ARBA" id="ARBA00004613"/>
    </source>
</evidence>
<dbReference type="InterPro" id="IPR002016">
    <property type="entry name" value="Haem_peroxidase"/>
</dbReference>
<dbReference type="EC" id="1.11.1.7" evidence="4"/>
<keyword evidence="14" id="KW-0376">Hydrogen peroxide</keyword>
<proteinExistence type="inferred from homology"/>
<dbReference type="Gene3D" id="1.10.420.10">
    <property type="entry name" value="Peroxidase, domain 2"/>
    <property type="match status" value="2"/>
</dbReference>
<dbReference type="FunFam" id="1.10.420.10:FF:000006">
    <property type="entry name" value="Peroxidase"/>
    <property type="match status" value="2"/>
</dbReference>
<dbReference type="GO" id="GO:0140825">
    <property type="term" value="F:lactoperoxidase activity"/>
    <property type="evidence" value="ECO:0007669"/>
    <property type="project" value="UniProtKB-EC"/>
</dbReference>
<evidence type="ECO:0000256" key="4">
    <source>
        <dbReference type="ARBA" id="ARBA00012313"/>
    </source>
</evidence>
<feature type="domain" description="Plant heme peroxidase family profile" evidence="22">
    <location>
        <begin position="32"/>
        <end position="341"/>
    </location>
</feature>
<protein>
    <recommendedName>
        <fullName evidence="4">peroxidase</fullName>
        <ecNumber evidence="4">1.11.1.7</ecNumber>
    </recommendedName>
</protein>
<evidence type="ECO:0000256" key="3">
    <source>
        <dbReference type="ARBA" id="ARBA00006873"/>
    </source>
</evidence>
<reference evidence="23 24" key="1">
    <citation type="submission" date="2016-09" db="EMBL/GenBank/DDBJ databases">
        <title>The draft genome of Dichanthelium oligosanthes: A C3 panicoid grass species.</title>
        <authorList>
            <person name="Studer A.J."/>
            <person name="Schnable J.C."/>
            <person name="Brutnell T.P."/>
        </authorList>
    </citation>
    <scope>NUCLEOTIDE SEQUENCE [LARGE SCALE GENOMIC DNA]</scope>
    <source>
        <strain evidence="24">cv. Kellogg 1175</strain>
        <tissue evidence="23">Leaf</tissue>
    </source>
</reference>
<dbReference type="GO" id="GO:0020037">
    <property type="term" value="F:heme binding"/>
    <property type="evidence" value="ECO:0007669"/>
    <property type="project" value="InterPro"/>
</dbReference>
<evidence type="ECO:0000256" key="9">
    <source>
        <dbReference type="ARBA" id="ARBA00022837"/>
    </source>
</evidence>
<keyword evidence="6 23" id="KW-0575">Peroxidase</keyword>
<evidence type="ECO:0000256" key="13">
    <source>
        <dbReference type="ARBA" id="ARBA00023180"/>
    </source>
</evidence>
<evidence type="ECO:0000256" key="7">
    <source>
        <dbReference type="ARBA" id="ARBA00022617"/>
    </source>
</evidence>
<evidence type="ECO:0000313" key="23">
    <source>
        <dbReference type="EMBL" id="OEL26205.1"/>
    </source>
</evidence>
<dbReference type="InterPro" id="IPR033905">
    <property type="entry name" value="Secretory_peroxidase"/>
</dbReference>
<evidence type="ECO:0000256" key="10">
    <source>
        <dbReference type="ARBA" id="ARBA00023002"/>
    </source>
</evidence>
<feature type="binding site" evidence="17">
    <location>
        <position position="739"/>
    </location>
    <ligand>
        <name>Ca(2+)</name>
        <dbReference type="ChEBI" id="CHEBI:29108"/>
        <label>2</label>
    </ligand>
</feature>
<dbReference type="PRINTS" id="PR00461">
    <property type="entry name" value="PLPEROXIDASE"/>
</dbReference>
<evidence type="ECO:0000256" key="17">
    <source>
        <dbReference type="PIRSR" id="PIRSR600823-3"/>
    </source>
</evidence>
<dbReference type="Proteomes" id="UP000095767">
    <property type="component" value="Unassembled WGS sequence"/>
</dbReference>
<name>A0A1E5VM49_9POAL</name>
<evidence type="ECO:0000256" key="5">
    <source>
        <dbReference type="ARBA" id="ARBA00022525"/>
    </source>
</evidence>
<dbReference type="PANTHER" id="PTHR31235">
    <property type="entry name" value="PEROXIDASE 25-RELATED"/>
    <property type="match status" value="1"/>
</dbReference>
<evidence type="ECO:0000259" key="22">
    <source>
        <dbReference type="PROSITE" id="PS50873"/>
    </source>
</evidence>
<evidence type="ECO:0000256" key="20">
    <source>
        <dbReference type="SAM" id="MobiDB-lite"/>
    </source>
</evidence>
<feature type="disulfide bond" evidence="19">
    <location>
        <begin position="522"/>
        <end position="603"/>
    </location>
</feature>
<accession>A0A1E5VM49</accession>
<dbReference type="InterPro" id="IPR019793">
    <property type="entry name" value="Peroxidases_heam-ligand_BS"/>
</dbReference>
<comment type="cofactor">
    <cofactor evidence="17">
        <name>Ca(2+)</name>
        <dbReference type="ChEBI" id="CHEBI:29108"/>
    </cofactor>
    <text evidence="17">Binds 2 calcium ions per subunit.</text>
</comment>
<keyword evidence="9 17" id="KW-0106">Calcium</keyword>
<comment type="catalytic activity">
    <reaction evidence="1">
        <text>2 a phenolic donor + H2O2 = 2 a phenolic radical donor + 2 H2O</text>
        <dbReference type="Rhea" id="RHEA:56136"/>
        <dbReference type="ChEBI" id="CHEBI:15377"/>
        <dbReference type="ChEBI" id="CHEBI:16240"/>
        <dbReference type="ChEBI" id="CHEBI:139520"/>
        <dbReference type="ChEBI" id="CHEBI:139521"/>
        <dbReference type="EC" id="1.11.1.7"/>
    </reaction>
</comment>
<dbReference type="EMBL" id="LWDX02035180">
    <property type="protein sequence ID" value="OEL26205.1"/>
    <property type="molecule type" value="Genomic_DNA"/>
</dbReference>
<feature type="binding site" evidence="17">
    <location>
        <position position="563"/>
    </location>
    <ligand>
        <name>Ca(2+)</name>
        <dbReference type="ChEBI" id="CHEBI:29108"/>
        <label>1</label>
    </ligand>
</feature>
<feature type="binding site" evidence="17">
    <location>
        <position position="684"/>
    </location>
    <ligand>
        <name>Ca(2+)</name>
        <dbReference type="ChEBI" id="CHEBI:29108"/>
        <label>2</label>
    </ligand>
</feature>
<keyword evidence="8 17" id="KW-0479">Metal-binding</keyword>
<evidence type="ECO:0000256" key="21">
    <source>
        <dbReference type="SAM" id="SignalP"/>
    </source>
</evidence>
<feature type="site" description="Transition state stabilizer" evidence="18">
    <location>
        <position position="549"/>
    </location>
</feature>
<dbReference type="PRINTS" id="PR00458">
    <property type="entry name" value="PEROXIDASE"/>
</dbReference>
<feature type="binding site" evidence="17">
    <location>
        <position position="731"/>
    </location>
    <ligand>
        <name>Ca(2+)</name>
        <dbReference type="ChEBI" id="CHEBI:29108"/>
        <label>2</label>
    </ligand>
</feature>
<dbReference type="OrthoDB" id="2113341at2759"/>
<feature type="disulfide bond" evidence="19">
    <location>
        <begin position="555"/>
        <end position="560"/>
    </location>
</feature>
<keyword evidence="5" id="KW-0964">Secreted</keyword>
<feature type="domain" description="Plant heme peroxidase family profile" evidence="22">
    <location>
        <begin position="512"/>
        <end position="811"/>
    </location>
</feature>
<dbReference type="GO" id="GO:0005576">
    <property type="term" value="C:extracellular region"/>
    <property type="evidence" value="ECO:0007669"/>
    <property type="project" value="UniProtKB-SubCell"/>
</dbReference>
<feature type="chain" id="PRO_5009188254" description="peroxidase" evidence="21">
    <location>
        <begin position="28"/>
        <end position="813"/>
    </location>
</feature>
<feature type="binding site" evidence="17">
    <location>
        <position position="557"/>
    </location>
    <ligand>
        <name>Ca(2+)</name>
        <dbReference type="ChEBI" id="CHEBI:29108"/>
        <label>1</label>
    </ligand>
</feature>
<sequence>MATAATSSKMPVLAALTLLLLAVACRASPYYPLELGYYRYKCPQAEAIVKAVMEKAIGQNPGNGAAVIRMLFHDCFVEGCDASVLLDPTPFSPTPEKLSAPNNPSLRGFELIDAIKYALEAACPGVVSCADIIAFAARDASYFLSHGKVFFDMPAGRLDGTFSNASEPLKFLVPPTSNLSDLISSFVVKGMSVEDLVVLSGAHTVGRSHCSSFVPDRLAVRSDINPGLAGFLRSHCPANPTSSDDPTVMQDVVTPNNMDNQYYKNVLSHTVLFTSDAALLTSPETAKLVLDNANIPGWWEDMFKKAMVKMASIQVKTGYQGQSIPSIAASPSSRRTVRSTSIHTRRRASLPPPLPARRCCRAPPCGPPPPPPLPAAAGGTMKGGWSSPCTCGLEAIANHRRKPELEEDGTVELHPHAPRLPTAAPPRASLLPRPSLRAAVAAAPPCCRTGNDDGRVDFVYKRPAALLVDDVDHEKQSRSKMASKVAALLSCALLVVGAAADYYTPPTPGTCGLKVGYYHDKCPPAEAIVKHVVGAAVRQNPGIGAGLIRMLFHDCFVEGCDASVLLDPTPENPQPEKLGPPNNPSLRGFEVIDAAKAAVERACPGVVSCADIVAFAARDASFFLSGRGVDFDMPAGRLDGRYSNASRTLDFLPPPTLNLSELVANFAVKGLGVEDMVVLAGSHTVGRSHCSSFVPDRIAVPSDINLSFASILRGQCPASPSPSDDPTVVQDVVTPDTLDNQYYKNVLAHRVLFTSDASLLSSPATAKMVSDNANIPGWWEDRFKVAMVKMASVEVKTGNQGEVRRNCRAVNYY</sequence>
<dbReference type="Gene3D" id="1.10.520.10">
    <property type="match status" value="2"/>
</dbReference>
<feature type="binding site" evidence="17">
    <location>
        <position position="576"/>
    </location>
    <ligand>
        <name>Ca(2+)</name>
        <dbReference type="ChEBI" id="CHEBI:29108"/>
        <label>1</label>
    </ligand>
</feature>
<keyword evidence="12 19" id="KW-1015">Disulfide bond</keyword>
<dbReference type="GO" id="GO:0042744">
    <property type="term" value="P:hydrogen peroxide catabolic process"/>
    <property type="evidence" value="ECO:0007669"/>
    <property type="project" value="UniProtKB-KW"/>
</dbReference>
<feature type="binding site" evidence="17">
    <location>
        <position position="554"/>
    </location>
    <ligand>
        <name>Ca(2+)</name>
        <dbReference type="ChEBI" id="CHEBI:29108"/>
        <label>1</label>
    </ligand>
</feature>
<dbReference type="GO" id="GO:0006979">
    <property type="term" value="P:response to oxidative stress"/>
    <property type="evidence" value="ECO:0007669"/>
    <property type="project" value="InterPro"/>
</dbReference>
<evidence type="ECO:0000313" key="24">
    <source>
        <dbReference type="Proteomes" id="UP000095767"/>
    </source>
</evidence>
<dbReference type="InterPro" id="IPR010255">
    <property type="entry name" value="Haem_peroxidase_sf"/>
</dbReference>
<dbReference type="PROSITE" id="PS50873">
    <property type="entry name" value="PEROXIDASE_4"/>
    <property type="match status" value="2"/>
</dbReference>
<keyword evidence="21" id="KW-0732">Signal</keyword>
<keyword evidence="11 17" id="KW-0408">Iron</keyword>
<evidence type="ECO:0000256" key="15">
    <source>
        <dbReference type="PIRSR" id="PIRSR600823-1"/>
    </source>
</evidence>
<feature type="active site" description="Proton acceptor" evidence="15">
    <location>
        <position position="553"/>
    </location>
</feature>
<dbReference type="InterPro" id="IPR000823">
    <property type="entry name" value="Peroxidase_pln"/>
</dbReference>
<evidence type="ECO:0000256" key="6">
    <source>
        <dbReference type="ARBA" id="ARBA00022559"/>
    </source>
</evidence>
<feature type="signal peptide" evidence="21">
    <location>
        <begin position="1"/>
        <end position="27"/>
    </location>
</feature>
<feature type="binding site" evidence="17">
    <location>
        <position position="559"/>
    </location>
    <ligand>
        <name>Ca(2+)</name>
        <dbReference type="ChEBI" id="CHEBI:29108"/>
        <label>1</label>
    </ligand>
</feature>
<feature type="binding site" description="axial binding residue" evidence="17">
    <location>
        <position position="683"/>
    </location>
    <ligand>
        <name>heme b</name>
        <dbReference type="ChEBI" id="CHEBI:60344"/>
    </ligand>
    <ligandPart>
        <name>Fe</name>
        <dbReference type="ChEBI" id="CHEBI:18248"/>
    </ligandPart>
</feature>
<feature type="binding site" evidence="16">
    <location>
        <position position="653"/>
    </location>
    <ligand>
        <name>substrate</name>
    </ligand>
</feature>
<evidence type="ECO:0000256" key="16">
    <source>
        <dbReference type="PIRSR" id="PIRSR600823-2"/>
    </source>
</evidence>
<keyword evidence="13" id="KW-0325">Glycoprotein</keyword>
<feature type="binding site" evidence="17">
    <location>
        <position position="561"/>
    </location>
    <ligand>
        <name>Ca(2+)</name>
        <dbReference type="ChEBI" id="CHEBI:29108"/>
        <label>1</label>
    </ligand>
</feature>
<comment type="subcellular location">
    <subcellularLocation>
        <location evidence="2">Secreted</location>
    </subcellularLocation>
</comment>
<organism evidence="23 24">
    <name type="scientific">Dichanthelium oligosanthes</name>
    <dbReference type="NCBI Taxonomy" id="888268"/>
    <lineage>
        <taxon>Eukaryota</taxon>
        <taxon>Viridiplantae</taxon>
        <taxon>Streptophyta</taxon>
        <taxon>Embryophyta</taxon>
        <taxon>Tracheophyta</taxon>
        <taxon>Spermatophyta</taxon>
        <taxon>Magnoliopsida</taxon>
        <taxon>Liliopsida</taxon>
        <taxon>Poales</taxon>
        <taxon>Poaceae</taxon>
        <taxon>PACMAD clade</taxon>
        <taxon>Panicoideae</taxon>
        <taxon>Panicodae</taxon>
        <taxon>Paniceae</taxon>
        <taxon>Dichantheliinae</taxon>
        <taxon>Dichanthelium</taxon>
    </lineage>
</organism>
<gene>
    <name evidence="23" type="ORF">BAE44_0012777</name>
</gene>
<evidence type="ECO:0000256" key="14">
    <source>
        <dbReference type="ARBA" id="ARBA00023324"/>
    </source>
</evidence>
<dbReference type="GO" id="GO:0046872">
    <property type="term" value="F:metal ion binding"/>
    <property type="evidence" value="ECO:0007669"/>
    <property type="project" value="UniProtKB-KW"/>
</dbReference>
<evidence type="ECO:0000256" key="19">
    <source>
        <dbReference type="PIRSR" id="PIRSR600823-5"/>
    </source>
</evidence>
<feature type="compositionally biased region" description="Low complexity" evidence="20">
    <location>
        <begin position="326"/>
        <end position="342"/>
    </location>
</feature>
<keyword evidence="10" id="KW-0560">Oxidoreductase</keyword>
<feature type="binding site" evidence="17">
    <location>
        <position position="734"/>
    </location>
    <ligand>
        <name>Ca(2+)</name>
        <dbReference type="ChEBI" id="CHEBI:29108"/>
        <label>2</label>
    </ligand>
</feature>
<dbReference type="CDD" id="cd00693">
    <property type="entry name" value="secretory_peroxidase"/>
    <property type="match status" value="2"/>
</dbReference>
<evidence type="ECO:0000256" key="8">
    <source>
        <dbReference type="ARBA" id="ARBA00022723"/>
    </source>
</evidence>
<keyword evidence="24" id="KW-1185">Reference proteome</keyword>
<keyword evidence="7" id="KW-0349">Heme</keyword>
<dbReference type="FunFam" id="1.10.520.10:FF:000028">
    <property type="entry name" value="Peroxidase"/>
    <property type="match status" value="1"/>
</dbReference>
<comment type="cofactor">
    <cofactor evidence="17">
        <name>heme b</name>
        <dbReference type="ChEBI" id="CHEBI:60344"/>
    </cofactor>
    <text evidence="17">Binds 1 heme b (iron(II)-protoporphyrin IX) group per subunit.</text>
</comment>
<feature type="region of interest" description="Disordered" evidence="20">
    <location>
        <begin position="326"/>
        <end position="354"/>
    </location>
</feature>
<dbReference type="AlphaFoldDB" id="A0A1E5VM49"/>